<dbReference type="CDD" id="cd06008">
    <property type="entry name" value="NF-X1-zinc-finger"/>
    <property type="match status" value="6"/>
</dbReference>
<proteinExistence type="inferred from homology"/>
<keyword evidence="8" id="KW-0472">Membrane</keyword>
<feature type="domain" description="NF-X1-type" evidence="9">
    <location>
        <begin position="330"/>
        <end position="349"/>
    </location>
</feature>
<keyword evidence="8" id="KW-1133">Transmembrane helix</keyword>
<evidence type="ECO:0000256" key="2">
    <source>
        <dbReference type="ARBA" id="ARBA00022723"/>
    </source>
</evidence>
<gene>
    <name evidence="10" type="ORF">MAR_023170</name>
</gene>
<organism evidence="10 11">
    <name type="scientific">Mya arenaria</name>
    <name type="common">Soft-shell clam</name>
    <dbReference type="NCBI Taxonomy" id="6604"/>
    <lineage>
        <taxon>Eukaryota</taxon>
        <taxon>Metazoa</taxon>
        <taxon>Spiralia</taxon>
        <taxon>Lophotrochozoa</taxon>
        <taxon>Mollusca</taxon>
        <taxon>Bivalvia</taxon>
        <taxon>Autobranchia</taxon>
        <taxon>Heteroconchia</taxon>
        <taxon>Euheterodonta</taxon>
        <taxon>Imparidentia</taxon>
        <taxon>Neoheterodontei</taxon>
        <taxon>Myida</taxon>
        <taxon>Myoidea</taxon>
        <taxon>Myidae</taxon>
        <taxon>Mya</taxon>
    </lineage>
</organism>
<evidence type="ECO:0000256" key="8">
    <source>
        <dbReference type="SAM" id="Phobius"/>
    </source>
</evidence>
<dbReference type="SMART" id="SM00438">
    <property type="entry name" value="ZnF_NFX"/>
    <property type="match status" value="7"/>
</dbReference>
<feature type="transmembrane region" description="Helical" evidence="8">
    <location>
        <begin position="743"/>
        <end position="762"/>
    </location>
</feature>
<dbReference type="InterPro" id="IPR000967">
    <property type="entry name" value="Znf_NFX1"/>
</dbReference>
<feature type="domain" description="NF-X1-type" evidence="9">
    <location>
        <begin position="410"/>
        <end position="429"/>
    </location>
</feature>
<evidence type="ECO:0000256" key="3">
    <source>
        <dbReference type="ARBA" id="ARBA00022737"/>
    </source>
</evidence>
<dbReference type="InterPro" id="IPR034078">
    <property type="entry name" value="NFX1_fam"/>
</dbReference>
<sequence>MHEIGAIEEYKSMSDVPAYLKGRGRGRGLTGPKQPAPHHNGPGRGMGTGKQTNKGPVTMERSVPTAAPSAEERFQSASEQNQESIKRHLGENSAAVDDLSDEEDDLDAGVLQKVFQTYTVSEGCCAIFHIQCIQKWVKDGVYHQIYKSEDDNLRPESIPWHWWRSPSLTPGWCPTHAAPPADGPLNQTVDIHASCSAIQAAPQVRRCSARPWSCTGVCGRRLTCGQHTCQQTCHSGECSPCPMTSSQRCQCGKSSSVRPCASPDWQCDQVCGKRLSCGNHVCESVCHRGPCGDCPRGGVRKCPCGKTEYDKPCTEDIPTCGDTCGKLLACGIHSCVQRCHYGSCGSCLQMCVKRCRCSQGKEREVTCSKDFLCETKCTKMRDCAKHQCKRKCCDGNCPPCEQMCNKPLTCKYHKCSSRCHRGRCYPCMETVDMFCSCKATKITVPCGREKVTKPPRCNHPCKNPPDCHHPERIKHRCHFGECPTCRQVCHKQLPNCSHVCPASCHTAVKVKYKDNKKRAGPWEGGPRIIEQVVDRPCPPCMVPIAIQCYGMHETGSFACSVVKPYSCGRQCGRNLICGNHTCSRMCHVVEGSQEPDACPPCTQMFRMRCHCQASIRHVECYKWVASSDSKKEEMKTCGGPCPKVCERKVTVKCKCKRQKRDVKCRDSNKEKAQLQCDDKCKQEIQRKKQIEDEAAKQQAAEEEKKRQAELEEYERKMKGRRRKQRKHAEVEVEERFLTRNRTAILTISASVLCLAVFVYYIMTVV</sequence>
<keyword evidence="2" id="KW-0479">Metal-binding</keyword>
<dbReference type="PANTHER" id="PTHR12360:SF1">
    <property type="entry name" value="NF-X1-TYPE ZINC FINGER PROTEIN NFXL1"/>
    <property type="match status" value="1"/>
</dbReference>
<feature type="region of interest" description="Disordered" evidence="7">
    <location>
        <begin position="1"/>
        <end position="101"/>
    </location>
</feature>
<dbReference type="EMBL" id="CP111014">
    <property type="protein sequence ID" value="WAQ98797.1"/>
    <property type="molecule type" value="Genomic_DNA"/>
</dbReference>
<keyword evidence="11" id="KW-1185">Reference proteome</keyword>
<name>A0ABY7DMA4_MYAAR</name>
<reference evidence="10" key="1">
    <citation type="submission" date="2022-11" db="EMBL/GenBank/DDBJ databases">
        <title>Centuries of genome instability and evolution in soft-shell clam transmissible cancer (bioRxiv).</title>
        <authorList>
            <person name="Hart S.F.M."/>
            <person name="Yonemitsu M.A."/>
            <person name="Giersch R.M."/>
            <person name="Beal B.F."/>
            <person name="Arriagada G."/>
            <person name="Davis B.W."/>
            <person name="Ostrander E.A."/>
            <person name="Goff S.P."/>
            <person name="Metzger M.J."/>
        </authorList>
    </citation>
    <scope>NUCLEOTIDE SEQUENCE</scope>
    <source>
        <strain evidence="10">MELC-2E11</strain>
        <tissue evidence="10">Siphon/mantle</tissue>
    </source>
</reference>
<feature type="compositionally biased region" description="Basic and acidic residues" evidence="7">
    <location>
        <begin position="1"/>
        <end position="12"/>
    </location>
</feature>
<feature type="coiled-coil region" evidence="6">
    <location>
        <begin position="680"/>
        <end position="716"/>
    </location>
</feature>
<accession>A0ABY7DMA4</accession>
<evidence type="ECO:0000256" key="7">
    <source>
        <dbReference type="SAM" id="MobiDB-lite"/>
    </source>
</evidence>
<dbReference type="Proteomes" id="UP001164746">
    <property type="component" value="Chromosome 3"/>
</dbReference>
<evidence type="ECO:0000313" key="11">
    <source>
        <dbReference type="Proteomes" id="UP001164746"/>
    </source>
</evidence>
<dbReference type="Pfam" id="PF01422">
    <property type="entry name" value="zf-NF-X1"/>
    <property type="match status" value="7"/>
</dbReference>
<evidence type="ECO:0000313" key="10">
    <source>
        <dbReference type="EMBL" id="WAQ98797.1"/>
    </source>
</evidence>
<feature type="domain" description="NF-X1-type" evidence="9">
    <location>
        <begin position="277"/>
        <end position="296"/>
    </location>
</feature>
<keyword evidence="8" id="KW-0812">Transmembrane</keyword>
<feature type="domain" description="NF-X1-type" evidence="9">
    <location>
        <begin position="383"/>
        <end position="402"/>
    </location>
</feature>
<feature type="domain" description="NF-X1-type" evidence="9">
    <location>
        <begin position="224"/>
        <end position="243"/>
    </location>
</feature>
<protein>
    <submittedName>
        <fullName evidence="10">NFXL1-like protein</fullName>
    </submittedName>
</protein>
<evidence type="ECO:0000259" key="9">
    <source>
        <dbReference type="SMART" id="SM00438"/>
    </source>
</evidence>
<comment type="similarity">
    <text evidence="1">Belongs to the NFX1 family.</text>
</comment>
<feature type="domain" description="NF-X1-type" evidence="9">
    <location>
        <begin position="577"/>
        <end position="603"/>
    </location>
</feature>
<evidence type="ECO:0000256" key="5">
    <source>
        <dbReference type="ARBA" id="ARBA00022833"/>
    </source>
</evidence>
<evidence type="ECO:0000256" key="6">
    <source>
        <dbReference type="SAM" id="Coils"/>
    </source>
</evidence>
<keyword evidence="6" id="KW-0175">Coiled coil</keyword>
<keyword evidence="4" id="KW-0863">Zinc-finger</keyword>
<evidence type="ECO:0000256" key="4">
    <source>
        <dbReference type="ARBA" id="ARBA00022771"/>
    </source>
</evidence>
<feature type="domain" description="NF-X1-type" evidence="9">
    <location>
        <begin position="457"/>
        <end position="487"/>
    </location>
</feature>
<keyword evidence="5" id="KW-0862">Zinc</keyword>
<keyword evidence="3" id="KW-0677">Repeat</keyword>
<dbReference type="PANTHER" id="PTHR12360">
    <property type="entry name" value="NUCLEAR TRANSCRIPTION FACTOR, X-BOX BINDING 1 NFX1"/>
    <property type="match status" value="1"/>
</dbReference>
<evidence type="ECO:0000256" key="1">
    <source>
        <dbReference type="ARBA" id="ARBA00007269"/>
    </source>
</evidence>